<name>A0ABV7D5U4_9PROT</name>
<dbReference type="EMBL" id="JBHRSL010000010">
    <property type="protein sequence ID" value="MFC3052583.1"/>
    <property type="molecule type" value="Genomic_DNA"/>
</dbReference>
<dbReference type="Gene3D" id="3.20.20.140">
    <property type="entry name" value="Metal-dependent hydrolases"/>
    <property type="match status" value="1"/>
</dbReference>
<feature type="chain" id="PRO_5045258507" evidence="1">
    <location>
        <begin position="23"/>
        <end position="428"/>
    </location>
</feature>
<keyword evidence="4" id="KW-1185">Reference proteome</keyword>
<dbReference type="SUPFAM" id="SSF51338">
    <property type="entry name" value="Composite domain of metallo-dependent hydrolases"/>
    <property type="match status" value="1"/>
</dbReference>
<accession>A0ABV7D5U4</accession>
<evidence type="ECO:0000259" key="2">
    <source>
        <dbReference type="Pfam" id="PF01979"/>
    </source>
</evidence>
<dbReference type="Proteomes" id="UP001595444">
    <property type="component" value="Unassembled WGS sequence"/>
</dbReference>
<dbReference type="InterPro" id="IPR057744">
    <property type="entry name" value="OTAase-like"/>
</dbReference>
<dbReference type="InterPro" id="IPR032466">
    <property type="entry name" value="Metal_Hydrolase"/>
</dbReference>
<feature type="domain" description="Amidohydrolase-related" evidence="2">
    <location>
        <begin position="76"/>
        <end position="424"/>
    </location>
</feature>
<dbReference type="SUPFAM" id="SSF51556">
    <property type="entry name" value="Metallo-dependent hydrolases"/>
    <property type="match status" value="1"/>
</dbReference>
<dbReference type="InterPro" id="IPR011059">
    <property type="entry name" value="Metal-dep_hydrolase_composite"/>
</dbReference>
<gene>
    <name evidence="3" type="ORF">ACFOKA_11780</name>
</gene>
<dbReference type="Gene3D" id="2.30.40.10">
    <property type="entry name" value="Urease, subunit C, domain 1"/>
    <property type="match status" value="1"/>
</dbReference>
<sequence>MKFIKYLGVCACLMFAGQAVCAADDTIYLQVGRVLADPENGKVLEDKTIVVTDGKITSIEDGFVGEGTVIDLKDKFILPGFMDSHVHLYGVAGKSDELDAFKKTDSDYTFDAMLNGQKTLRAGFTTVADLGGPTEAIYALRDAIKAGKVQGPHIIASGGVGVHGGHGDINGFIPDVIAAFRSPLVCTGADKCAQSVRMAIQNGADVIKIASTGGVMSNTATGVGQQMTDAELEAIVTTAHRLGRQVACHAHGTDGINAAVKAGVDSIEHGSYLDGESIKLMKKNGTYLVPTLLAGATVTLAAAESDWMPDAVRAKAKTVGPIMVAAASRAREGGVKFAFGTDSGVSEHGDNGKEFALMVKAGFSPLDTIRSATVWAAKHLGVDAQSGSLVAGKVADLVAVNGNPLEDVTVLEKMAFVMKSGAVVPMED</sequence>
<evidence type="ECO:0000313" key="3">
    <source>
        <dbReference type="EMBL" id="MFC3052583.1"/>
    </source>
</evidence>
<dbReference type="CDD" id="cd01299">
    <property type="entry name" value="Met_dep_hydrolase_A"/>
    <property type="match status" value="1"/>
</dbReference>
<feature type="signal peptide" evidence="1">
    <location>
        <begin position="1"/>
        <end position="22"/>
    </location>
</feature>
<dbReference type="InterPro" id="IPR051781">
    <property type="entry name" value="Metallo-dep_Hydrolase"/>
</dbReference>
<dbReference type="PANTHER" id="PTHR43135:SF3">
    <property type="entry name" value="ALPHA-D-RIBOSE 1-METHYLPHOSPHONATE 5-TRIPHOSPHATE DIPHOSPHATASE"/>
    <property type="match status" value="1"/>
</dbReference>
<keyword evidence="1" id="KW-0732">Signal</keyword>
<dbReference type="Pfam" id="PF01979">
    <property type="entry name" value="Amidohydro_1"/>
    <property type="match status" value="1"/>
</dbReference>
<protein>
    <submittedName>
        <fullName evidence="3">Amidohydrolase family protein</fullName>
    </submittedName>
</protein>
<reference evidence="4" key="1">
    <citation type="journal article" date="2019" name="Int. J. Syst. Evol. Microbiol.">
        <title>The Global Catalogue of Microorganisms (GCM) 10K type strain sequencing project: providing services to taxonomists for standard genome sequencing and annotation.</title>
        <authorList>
            <consortium name="The Broad Institute Genomics Platform"/>
            <consortium name="The Broad Institute Genome Sequencing Center for Infectious Disease"/>
            <person name="Wu L."/>
            <person name="Ma J."/>
        </authorList>
    </citation>
    <scope>NUCLEOTIDE SEQUENCE [LARGE SCALE GENOMIC DNA]</scope>
    <source>
        <strain evidence="4">KCTC 62164</strain>
    </source>
</reference>
<proteinExistence type="predicted"/>
<evidence type="ECO:0000313" key="4">
    <source>
        <dbReference type="Proteomes" id="UP001595444"/>
    </source>
</evidence>
<comment type="caution">
    <text evidence="3">The sequence shown here is derived from an EMBL/GenBank/DDBJ whole genome shotgun (WGS) entry which is preliminary data.</text>
</comment>
<dbReference type="RefSeq" id="WP_194213757.1">
    <property type="nucleotide sequence ID" value="NZ_CP061205.1"/>
</dbReference>
<evidence type="ECO:0000256" key="1">
    <source>
        <dbReference type="SAM" id="SignalP"/>
    </source>
</evidence>
<dbReference type="PANTHER" id="PTHR43135">
    <property type="entry name" value="ALPHA-D-RIBOSE 1-METHYLPHOSPHONATE 5-TRIPHOSPHATE DIPHOSPHATASE"/>
    <property type="match status" value="1"/>
</dbReference>
<organism evidence="3 4">
    <name type="scientific">Kordiimonas pumila</name>
    <dbReference type="NCBI Taxonomy" id="2161677"/>
    <lineage>
        <taxon>Bacteria</taxon>
        <taxon>Pseudomonadati</taxon>
        <taxon>Pseudomonadota</taxon>
        <taxon>Alphaproteobacteria</taxon>
        <taxon>Kordiimonadales</taxon>
        <taxon>Kordiimonadaceae</taxon>
        <taxon>Kordiimonas</taxon>
    </lineage>
</organism>
<dbReference type="InterPro" id="IPR006680">
    <property type="entry name" value="Amidohydro-rel"/>
</dbReference>